<evidence type="ECO:0000313" key="2">
    <source>
        <dbReference type="Proteomes" id="UP000682782"/>
    </source>
</evidence>
<proteinExistence type="predicted"/>
<gene>
    <name evidence="1" type="ORF">JYE49_11065</name>
</gene>
<reference evidence="1" key="1">
    <citation type="submission" date="2021-01" db="EMBL/GenBank/DDBJ databases">
        <title>Complete genome sequence of Clostridiales bacterium R-7.</title>
        <authorList>
            <person name="Mahoney-Kurpe S.C."/>
            <person name="Palevich N."/>
            <person name="Koike S."/>
            <person name="Moon C.D."/>
            <person name="Attwood G.T."/>
        </authorList>
    </citation>
    <scope>NUCLEOTIDE SEQUENCE</scope>
    <source>
        <strain evidence="1">R-7</strain>
    </source>
</reference>
<dbReference type="EMBL" id="CP068393">
    <property type="protein sequence ID" value="QUC66396.1"/>
    <property type="molecule type" value="Genomic_DNA"/>
</dbReference>
<evidence type="ECO:0000313" key="1">
    <source>
        <dbReference type="EMBL" id="QUC66396.1"/>
    </source>
</evidence>
<organism evidence="1 2">
    <name type="scientific">Aristaeella hokkaidonensis</name>
    <dbReference type="NCBI Taxonomy" id="3046382"/>
    <lineage>
        <taxon>Bacteria</taxon>
        <taxon>Bacillati</taxon>
        <taxon>Bacillota</taxon>
        <taxon>Clostridia</taxon>
        <taxon>Eubacteriales</taxon>
        <taxon>Aristaeellaceae</taxon>
        <taxon>Aristaeella</taxon>
    </lineage>
</organism>
<accession>A0AC61MVJ1</accession>
<dbReference type="Proteomes" id="UP000682782">
    <property type="component" value="Chromosome"/>
</dbReference>
<keyword evidence="2" id="KW-1185">Reference proteome</keyword>
<protein>
    <submittedName>
        <fullName evidence="1">RNA polymerase sigma factor</fullName>
    </submittedName>
</protein>
<sequence length="153" mass="17652">MDRGFFIAEIEACTDMMYRVAWSILRNDDDVQDALQDAALKAWEKRSRLKEEKYFRTWIVRILINVCYDAQRKHRRNVPLEEIPEGTYASVPDPDLAIALAAVPEKLRLPLVLCYSEGMTYEEAASALRIPPATLQGRLRRGKEALRKELKAE</sequence>
<name>A0AC61MVJ1_9FIRM</name>